<keyword evidence="4" id="KW-1185">Reference proteome</keyword>
<reference evidence="3 4" key="1">
    <citation type="submission" date="2020-08" db="EMBL/GenBank/DDBJ databases">
        <title>A Genomic Blueprint of the Chicken Gut Microbiome.</title>
        <authorList>
            <person name="Gilroy R."/>
            <person name="Ravi A."/>
            <person name="Getino M."/>
            <person name="Pursley I."/>
            <person name="Horton D.L."/>
            <person name="Alikhan N.-F."/>
            <person name="Baker D."/>
            <person name="Gharbi K."/>
            <person name="Hall N."/>
            <person name="Watson M."/>
            <person name="Adriaenssens E.M."/>
            <person name="Foster-Nyarko E."/>
            <person name="Jarju S."/>
            <person name="Secka A."/>
            <person name="Antonio M."/>
            <person name="Oren A."/>
            <person name="Chaudhuri R."/>
            <person name="La Ragione R.M."/>
            <person name="Hildebrand F."/>
            <person name="Pallen M.J."/>
        </authorList>
    </citation>
    <scope>NUCLEOTIDE SEQUENCE [LARGE SCALE GENOMIC DNA]</scope>
    <source>
        <strain evidence="3 4">Sa2CUA1</strain>
    </source>
</reference>
<sequence length="376" mass="39904">MRTRSIRTFHRALSAAVALAFAASVAGCGIAGPAAPANAVRLDSPAAEQPAAEVPAREAVQLTAKPVETDAGPVPPPAGVPAPAWGAMLRFEELRQDSGRPLAEATSDPDCSLPGPGCIWARGAETIVWSAASGTRALRTEVFTRWQALGRSQLGWPTSSEYRFGGDYRTDFQKGSLMYVPRLGRVMAFDPGVDTSAVVIGDSQAGKDTWVGKGLASLGFKPVILGAGGTGYTRGNGTVDSYPEALEGEEWLLPWGKPALVILQGGGNDAYGPSNQAIRHNAIQLIREIRRTYPGSRIVVVGVIGSGNGRRAEIDDLLGRVAAEQQLEFLSVKDWWTRYSLSSKLDDGMHLGKAGHDAAAPVFARELKALLERPRP</sequence>
<dbReference type="InterPro" id="IPR013830">
    <property type="entry name" value="SGNH_hydro"/>
</dbReference>
<protein>
    <submittedName>
        <fullName evidence="3">SGNH/GDSL hydrolase family protein</fullName>
    </submittedName>
</protein>
<keyword evidence="1" id="KW-0732">Signal</keyword>
<feature type="chain" id="PRO_5046423963" evidence="1">
    <location>
        <begin position="23"/>
        <end position="376"/>
    </location>
</feature>
<feature type="domain" description="SGNH hydrolase-type esterase" evidence="2">
    <location>
        <begin position="202"/>
        <end position="358"/>
    </location>
</feature>
<dbReference type="SUPFAM" id="SSF52266">
    <property type="entry name" value="SGNH hydrolase"/>
    <property type="match status" value="1"/>
</dbReference>
<feature type="signal peptide" evidence="1">
    <location>
        <begin position="1"/>
        <end position="22"/>
    </location>
</feature>
<dbReference type="Pfam" id="PF13472">
    <property type="entry name" value="Lipase_GDSL_2"/>
    <property type="match status" value="1"/>
</dbReference>
<evidence type="ECO:0000313" key="3">
    <source>
        <dbReference type="EMBL" id="MBD7995315.1"/>
    </source>
</evidence>
<dbReference type="RefSeq" id="WP_191807635.1">
    <property type="nucleotide sequence ID" value="NZ_JACSQD010000003.1"/>
</dbReference>
<name>A0ABR8URZ3_9MICC</name>
<dbReference type="CDD" id="cd00229">
    <property type="entry name" value="SGNH_hydrolase"/>
    <property type="match status" value="1"/>
</dbReference>
<dbReference type="PROSITE" id="PS51257">
    <property type="entry name" value="PROKAR_LIPOPROTEIN"/>
    <property type="match status" value="1"/>
</dbReference>
<accession>A0ABR8URZ3</accession>
<evidence type="ECO:0000313" key="4">
    <source>
        <dbReference type="Proteomes" id="UP000609874"/>
    </source>
</evidence>
<dbReference type="Proteomes" id="UP000609874">
    <property type="component" value="Unassembled WGS sequence"/>
</dbReference>
<evidence type="ECO:0000259" key="2">
    <source>
        <dbReference type="Pfam" id="PF13472"/>
    </source>
</evidence>
<dbReference type="GO" id="GO:0016787">
    <property type="term" value="F:hydrolase activity"/>
    <property type="evidence" value="ECO:0007669"/>
    <property type="project" value="UniProtKB-KW"/>
</dbReference>
<dbReference type="Gene3D" id="3.40.50.1110">
    <property type="entry name" value="SGNH hydrolase"/>
    <property type="match status" value="1"/>
</dbReference>
<gene>
    <name evidence="3" type="ORF">H9639_08410</name>
</gene>
<evidence type="ECO:0000256" key="1">
    <source>
        <dbReference type="SAM" id="SignalP"/>
    </source>
</evidence>
<keyword evidence="3" id="KW-0378">Hydrolase</keyword>
<dbReference type="EMBL" id="JACSQD010000003">
    <property type="protein sequence ID" value="MBD7995315.1"/>
    <property type="molecule type" value="Genomic_DNA"/>
</dbReference>
<organism evidence="3 4">
    <name type="scientific">Arthrobacter gallicola</name>
    <dbReference type="NCBI Taxonomy" id="2762225"/>
    <lineage>
        <taxon>Bacteria</taxon>
        <taxon>Bacillati</taxon>
        <taxon>Actinomycetota</taxon>
        <taxon>Actinomycetes</taxon>
        <taxon>Micrococcales</taxon>
        <taxon>Micrococcaceae</taxon>
        <taxon>Arthrobacter</taxon>
    </lineage>
</organism>
<dbReference type="InterPro" id="IPR036514">
    <property type="entry name" value="SGNH_hydro_sf"/>
</dbReference>
<proteinExistence type="predicted"/>
<comment type="caution">
    <text evidence="3">The sequence shown here is derived from an EMBL/GenBank/DDBJ whole genome shotgun (WGS) entry which is preliminary data.</text>
</comment>